<proteinExistence type="predicted"/>
<dbReference type="Proteomes" id="UP000199306">
    <property type="component" value="Unassembled WGS sequence"/>
</dbReference>
<dbReference type="PANTHER" id="PTHR39184:SF1">
    <property type="entry name" value="PBSX PHAGE TERMINASE LARGE SUBUNIT"/>
    <property type="match status" value="1"/>
</dbReference>
<dbReference type="InterPro" id="IPR035412">
    <property type="entry name" value="Terminase_L_N"/>
</dbReference>
<dbReference type="PANTHER" id="PTHR39184">
    <property type="match status" value="1"/>
</dbReference>
<dbReference type="RefSeq" id="WP_092016953.1">
    <property type="nucleotide sequence ID" value="NZ_FOXH01000005.1"/>
</dbReference>
<name>A0A1I5T1T7_9BACT</name>
<evidence type="ECO:0000313" key="3">
    <source>
        <dbReference type="Proteomes" id="UP000199306"/>
    </source>
</evidence>
<feature type="domain" description="Phage terminase large subunit N-terminal" evidence="1">
    <location>
        <begin position="23"/>
        <end position="221"/>
    </location>
</feature>
<sequence length="457" mass="53307">MKLSIDKKLFNKAYWVILNAFKRFVVIYGGSNSSKSWSNYQALMIWIMTQPAGSNAIVYRKEGSTLRNSVFENLKLVAQQFKSSHLFNFYYSGDKREVICKRNGNKIIMSGLDDPDKMKSIVGITRVVLEEADAFTQADFMELERRFRGKSGIQFFVIFNPVSEHHWIKKLLFDTNAYSDRAEHHKFTIDDNRFATEDDYAALEAQEAVDEQQYRIYRFGEWGVIKAGKPYLLHLKRKVNGLKAEINQRTGYYFTFDFNVKNSVLVWQKWQTREGWKVQCIEEIRIGGTEDTDLEAICKILADKYRFYQIFYSGDASGNNRSALTKGNAEAFRLVDGYLKRYGCRYLTYVKLKGNPRRKMSRFVCNAIIKQLGSNFVIDESCVELWADVDRVPISSDGDLDKPYCDKHDIGHLLDCLRYFVWVFCYDIWTEVKKNISVPKEFSNDNQNTQFDAYSED</sequence>
<dbReference type="AlphaFoldDB" id="A0A1I5T1T7"/>
<keyword evidence="3" id="KW-1185">Reference proteome</keyword>
<evidence type="ECO:0000259" key="1">
    <source>
        <dbReference type="Pfam" id="PF04466"/>
    </source>
</evidence>
<dbReference type="Gene3D" id="3.30.420.280">
    <property type="match status" value="1"/>
</dbReference>
<dbReference type="InterPro" id="IPR006437">
    <property type="entry name" value="Phage_terminase_lsu"/>
</dbReference>
<dbReference type="NCBIfam" id="TIGR01547">
    <property type="entry name" value="phage_term_2"/>
    <property type="match status" value="1"/>
</dbReference>
<dbReference type="OrthoDB" id="924847at2"/>
<gene>
    <name evidence="2" type="ORF">SAMN04515674_105329</name>
</gene>
<dbReference type="InterPro" id="IPR052380">
    <property type="entry name" value="Viral_DNA_packaging_terminase"/>
</dbReference>
<dbReference type="EMBL" id="FOXH01000005">
    <property type="protein sequence ID" value="SFP76983.1"/>
    <property type="molecule type" value="Genomic_DNA"/>
</dbReference>
<dbReference type="Gene3D" id="3.40.50.300">
    <property type="entry name" value="P-loop containing nucleotide triphosphate hydrolases"/>
    <property type="match status" value="1"/>
</dbReference>
<reference evidence="2 3" key="1">
    <citation type="submission" date="2016-10" db="EMBL/GenBank/DDBJ databases">
        <authorList>
            <person name="de Groot N.N."/>
        </authorList>
    </citation>
    <scope>NUCLEOTIDE SEQUENCE [LARGE SCALE GENOMIC DNA]</scope>
    <source>
        <strain evidence="3">E92,LMG 26720,CCM 7988</strain>
    </source>
</reference>
<dbReference type="STRING" id="1079859.SAMN04515674_105329"/>
<evidence type="ECO:0000313" key="2">
    <source>
        <dbReference type="EMBL" id="SFP76983.1"/>
    </source>
</evidence>
<dbReference type="Pfam" id="PF04466">
    <property type="entry name" value="Terminase_3"/>
    <property type="match status" value="1"/>
</dbReference>
<accession>A0A1I5T1T7</accession>
<dbReference type="InterPro" id="IPR027417">
    <property type="entry name" value="P-loop_NTPase"/>
</dbReference>
<protein>
    <submittedName>
        <fullName evidence="2">Phage terminase large subunit</fullName>
    </submittedName>
</protein>
<organism evidence="2 3">
    <name type="scientific">Pseudarcicella hirudinis</name>
    <dbReference type="NCBI Taxonomy" id="1079859"/>
    <lineage>
        <taxon>Bacteria</taxon>
        <taxon>Pseudomonadati</taxon>
        <taxon>Bacteroidota</taxon>
        <taxon>Cytophagia</taxon>
        <taxon>Cytophagales</taxon>
        <taxon>Flectobacillaceae</taxon>
        <taxon>Pseudarcicella</taxon>
    </lineage>
</organism>